<evidence type="ECO:0000313" key="8">
    <source>
        <dbReference type="EMBL" id="CAG9932676.1"/>
    </source>
</evidence>
<dbReference type="Pfam" id="PF07195">
    <property type="entry name" value="FliD_C"/>
    <property type="match status" value="2"/>
</dbReference>
<keyword evidence="3" id="KW-0175">Coiled coil</keyword>
<keyword evidence="5" id="KW-0964">Secreted</keyword>
<evidence type="ECO:0000256" key="1">
    <source>
        <dbReference type="ARBA" id="ARBA00009764"/>
    </source>
</evidence>
<comment type="function">
    <text evidence="5">Required for morphogenesis and for the elongation of the flagellar filament by facilitating polymerization of the flagellin monomers at the tip of growing filament. Forms a capping structure, which prevents flagellin subunits (transported through the central channel of the flagellum) from leaking out without polymerization at the distal end.</text>
</comment>
<evidence type="ECO:0000256" key="4">
    <source>
        <dbReference type="ARBA" id="ARBA00023143"/>
    </source>
</evidence>
<keyword evidence="8" id="KW-0282">Flagellum</keyword>
<comment type="similarity">
    <text evidence="1 5">Belongs to the FliD family.</text>
</comment>
<reference evidence="8 9" key="1">
    <citation type="submission" date="2021-10" db="EMBL/GenBank/DDBJ databases">
        <authorList>
            <person name="Koch H."/>
        </authorList>
    </citation>
    <scope>NUCLEOTIDE SEQUENCE [LARGE SCALE GENOMIC DNA]</scope>
    <source>
        <strain evidence="8">6680</strain>
    </source>
</reference>
<feature type="domain" description="Flagellar hook-associated protein 2 C-terminal" evidence="7">
    <location>
        <begin position="584"/>
        <end position="653"/>
    </location>
</feature>
<proteinExistence type="inferred from homology"/>
<dbReference type="EMBL" id="OU912926">
    <property type="protein sequence ID" value="CAG9932676.1"/>
    <property type="molecule type" value="Genomic_DNA"/>
</dbReference>
<evidence type="ECO:0000313" key="9">
    <source>
        <dbReference type="Proteomes" id="UP000839052"/>
    </source>
</evidence>
<accession>A0ABN8ALS8</accession>
<evidence type="ECO:0000259" key="6">
    <source>
        <dbReference type="Pfam" id="PF02465"/>
    </source>
</evidence>
<gene>
    <name evidence="8" type="ORF">NTG6680_1423</name>
</gene>
<comment type="subcellular location">
    <subcellularLocation>
        <location evidence="5">Secreted</location>
    </subcellularLocation>
    <subcellularLocation>
        <location evidence="5">Bacterial flagellum</location>
    </subcellularLocation>
</comment>
<dbReference type="InterPro" id="IPR010809">
    <property type="entry name" value="FliD_C"/>
</dbReference>
<evidence type="ECO:0000256" key="3">
    <source>
        <dbReference type="ARBA" id="ARBA00023054"/>
    </source>
</evidence>
<keyword evidence="9" id="KW-1185">Reference proteome</keyword>
<dbReference type="PANTHER" id="PTHR30288">
    <property type="entry name" value="FLAGELLAR CAP/ASSEMBLY PROTEIN FLID"/>
    <property type="match status" value="1"/>
</dbReference>
<dbReference type="InterPro" id="IPR040026">
    <property type="entry name" value="FliD"/>
</dbReference>
<dbReference type="Pfam" id="PF02465">
    <property type="entry name" value="FliD_N"/>
    <property type="match status" value="1"/>
</dbReference>
<evidence type="ECO:0000259" key="7">
    <source>
        <dbReference type="Pfam" id="PF07195"/>
    </source>
</evidence>
<keyword evidence="8" id="KW-0969">Cilium</keyword>
<sequence>MVTTTASATTGTSIDVNSIVSQLMTVEQQPITKLNVKEASYQAKLSAFGTIKSALATFQTALQGLSNASKFQAVNATPSDATIFSATAASTAIAGSYSLDVTSLAQAQKLVASGQTSSTAAIGAGATTTVTFDFGSISGGTFSAVTGVYTGAAFTSNGNATKSITIDSTNNSLQGIRDAINAGKMGVTATIINDGSGTPYRLALSSDNNGANNSLKINVTGDTAVSNLLANDPAGIQHLAETVTAQNANFKVNGVTVSKSSNTIFDVIPGVTLNLNKTTTSATSLTVVRDTAAISNSISGFVKAYNDLSSTLTTLSAYNPASKTGALLQGDSTVRSLQSQLRAALTTTIAGTSGALTTLSQVGVSFQKDGALALDSTKLGNAISNNFNDIASLFAAVGNATDSLVNFNSASNATKPGNYAVNISQLATRGTAVGSAAANTTITTATNDTLSFIINGVSTSVTLTAATYTAQSLAAELQSKINSASELSAAGISVAVTQNAGVLSVTAANYGSGSSVAIAGGNGALDLMGGAPIQSAGVNVAGTIGGITATGSGQTLTATSGDPQDLSISINGGVLGARGMLNYSQGYAYSLNKWSTSILAGDGVLVSRTNGINKSIADIGNRRTTLQARLVGIEQRYRMQYSALDAMLTSMNQTSTYLTQQLANLPKF</sequence>
<keyword evidence="8" id="KW-0966">Cell projection</keyword>
<feature type="domain" description="Flagellar hook-associated protein 2 N-terminal" evidence="6">
    <location>
        <begin position="13"/>
        <end position="108"/>
    </location>
</feature>
<evidence type="ECO:0000256" key="5">
    <source>
        <dbReference type="RuleBase" id="RU362066"/>
    </source>
</evidence>
<dbReference type="RefSeq" id="WP_239796571.1">
    <property type="nucleotide sequence ID" value="NZ_OU912926.1"/>
</dbReference>
<name>A0ABN8ALS8_9PROT</name>
<evidence type="ECO:0000256" key="2">
    <source>
        <dbReference type="ARBA" id="ARBA00011255"/>
    </source>
</evidence>
<comment type="subunit">
    <text evidence="2 5">Homopentamer.</text>
</comment>
<dbReference type="PANTHER" id="PTHR30288:SF0">
    <property type="entry name" value="FLAGELLAR HOOK-ASSOCIATED PROTEIN 2"/>
    <property type="match status" value="1"/>
</dbReference>
<dbReference type="InterPro" id="IPR003481">
    <property type="entry name" value="FliD_N"/>
</dbReference>
<keyword evidence="4 5" id="KW-0975">Bacterial flagellum</keyword>
<feature type="domain" description="Flagellar hook-associated protein 2 C-terminal" evidence="7">
    <location>
        <begin position="245"/>
        <end position="454"/>
    </location>
</feature>
<dbReference type="Proteomes" id="UP000839052">
    <property type="component" value="Chromosome"/>
</dbReference>
<protein>
    <recommendedName>
        <fullName evidence="5">Flagellar hook-associated protein 2</fullName>
        <shortName evidence="5">HAP2</shortName>
    </recommendedName>
    <alternativeName>
        <fullName evidence="5">Flagellar cap protein</fullName>
    </alternativeName>
</protein>
<organism evidence="8 9">
    <name type="scientific">Candidatus Nitrotoga arctica</name>
    <dbReference type="NCBI Taxonomy" id="453162"/>
    <lineage>
        <taxon>Bacteria</taxon>
        <taxon>Pseudomonadati</taxon>
        <taxon>Pseudomonadota</taxon>
        <taxon>Betaproteobacteria</taxon>
        <taxon>Nitrosomonadales</taxon>
        <taxon>Gallionellaceae</taxon>
        <taxon>Candidatus Nitrotoga</taxon>
    </lineage>
</organism>